<evidence type="ECO:0000256" key="3">
    <source>
        <dbReference type="ARBA" id="ARBA00023235"/>
    </source>
</evidence>
<dbReference type="Pfam" id="PF00849">
    <property type="entry name" value="PseudoU_synth_2"/>
    <property type="match status" value="1"/>
</dbReference>
<feature type="compositionally biased region" description="Acidic residues" evidence="5">
    <location>
        <begin position="199"/>
        <end position="208"/>
    </location>
</feature>
<dbReference type="CDD" id="cd02869">
    <property type="entry name" value="PseudoU_synth_RluA_like"/>
    <property type="match status" value="1"/>
</dbReference>
<feature type="compositionally biased region" description="Low complexity" evidence="5">
    <location>
        <begin position="377"/>
        <end position="391"/>
    </location>
</feature>
<dbReference type="InterPro" id="IPR020103">
    <property type="entry name" value="PsdUridine_synth_cat_dom_sf"/>
</dbReference>
<comment type="catalytic activity">
    <reaction evidence="1">
        <text>a uridine in RNA = a pseudouridine in RNA</text>
        <dbReference type="Rhea" id="RHEA:48348"/>
        <dbReference type="Rhea" id="RHEA-COMP:12068"/>
        <dbReference type="Rhea" id="RHEA-COMP:12069"/>
        <dbReference type="ChEBI" id="CHEBI:65314"/>
        <dbReference type="ChEBI" id="CHEBI:65315"/>
    </reaction>
</comment>
<dbReference type="PROSITE" id="PS01129">
    <property type="entry name" value="PSI_RLU"/>
    <property type="match status" value="1"/>
</dbReference>
<dbReference type="SUPFAM" id="SSF55120">
    <property type="entry name" value="Pseudouridine synthase"/>
    <property type="match status" value="1"/>
</dbReference>
<evidence type="ECO:0000256" key="1">
    <source>
        <dbReference type="ARBA" id="ARBA00000073"/>
    </source>
</evidence>
<evidence type="ECO:0000256" key="5">
    <source>
        <dbReference type="SAM" id="MobiDB-lite"/>
    </source>
</evidence>
<evidence type="ECO:0000256" key="2">
    <source>
        <dbReference type="ARBA" id="ARBA00010876"/>
    </source>
</evidence>
<dbReference type="InterPro" id="IPR006145">
    <property type="entry name" value="PsdUridine_synth_RsuA/RluA"/>
</dbReference>
<dbReference type="CDD" id="cd00165">
    <property type="entry name" value="S4"/>
    <property type="match status" value="1"/>
</dbReference>
<proteinExistence type="inferred from homology"/>
<keyword evidence="4" id="KW-0694">RNA-binding</keyword>
<dbReference type="GO" id="GO:0000455">
    <property type="term" value="P:enzyme-directed rRNA pseudouridine synthesis"/>
    <property type="evidence" value="ECO:0007669"/>
    <property type="project" value="TreeGrafter"/>
</dbReference>
<dbReference type="InterPro" id="IPR050188">
    <property type="entry name" value="RluA_PseudoU_synthase"/>
</dbReference>
<dbReference type="InterPro" id="IPR002942">
    <property type="entry name" value="S4_RNA-bd"/>
</dbReference>
<sequence>MAAQLAASYSRSSSRPFSTLQRAAGNLSSRLFLRKKLPVSQSKRSFAPACSVSTVPDSKKLLVGKEYNSRRLDLFLAESLHNATRARLQACIRDGFVLVNGQTCQKPALKVRTGDKVLVSLPPLPSLKAEPENLPLHIIYEDEELLVVNKAPGMVTHPAPGNYSGTLVNAILGHCNLPMLDTAELETSYFECELSSSVQDEEETDEHGDEISGPWLRCEQPEGVRPGIVHRLDKGTSGLLVVAKSEAAMQSLAAQFRERTVDRTYVSVALGVPGSAEGLVQTNIARDPRERKRMAAFPFNRDGGVGRHAVSRYKVRQPSSRGASRPGGRTRSASTRGTSGTRSSATTPTAARAVRRRSASRAAGRPSPGRRPRRRSPASVGPHSTPRASVSRTRRRGSASGSLSPS</sequence>
<dbReference type="SUPFAM" id="SSF55174">
    <property type="entry name" value="Alpha-L RNA-binding motif"/>
    <property type="match status" value="1"/>
</dbReference>
<dbReference type="SMART" id="SM00363">
    <property type="entry name" value="S4"/>
    <property type="match status" value="1"/>
</dbReference>
<organism evidence="7">
    <name type="scientific">Tetraselmis sp. GSL018</name>
    <dbReference type="NCBI Taxonomy" id="582737"/>
    <lineage>
        <taxon>Eukaryota</taxon>
        <taxon>Viridiplantae</taxon>
        <taxon>Chlorophyta</taxon>
        <taxon>core chlorophytes</taxon>
        <taxon>Chlorodendrophyceae</taxon>
        <taxon>Chlorodendrales</taxon>
        <taxon>Chlorodendraceae</taxon>
        <taxon>Tetraselmis</taxon>
    </lineage>
</organism>
<accession>A0A061QNB3</accession>
<feature type="non-terminal residue" evidence="7">
    <location>
        <position position="406"/>
    </location>
</feature>
<evidence type="ECO:0000313" key="7">
    <source>
        <dbReference type="EMBL" id="JAC59924.1"/>
    </source>
</evidence>
<feature type="compositionally biased region" description="Low complexity" evidence="5">
    <location>
        <begin position="318"/>
        <end position="352"/>
    </location>
</feature>
<feature type="region of interest" description="Disordered" evidence="5">
    <location>
        <begin position="296"/>
        <end position="406"/>
    </location>
</feature>
<feature type="domain" description="RNA-binding S4" evidence="6">
    <location>
        <begin position="70"/>
        <end position="135"/>
    </location>
</feature>
<comment type="similarity">
    <text evidence="2">Belongs to the pseudouridine synthase RluA family.</text>
</comment>
<dbReference type="GO" id="GO:0003723">
    <property type="term" value="F:RNA binding"/>
    <property type="evidence" value="ECO:0007669"/>
    <property type="project" value="UniProtKB-KW"/>
</dbReference>
<evidence type="ECO:0000256" key="4">
    <source>
        <dbReference type="PROSITE-ProRule" id="PRU00182"/>
    </source>
</evidence>
<keyword evidence="3" id="KW-0413">Isomerase</keyword>
<dbReference type="PANTHER" id="PTHR21600">
    <property type="entry name" value="MITOCHONDRIAL RNA PSEUDOURIDINE SYNTHASE"/>
    <property type="match status" value="1"/>
</dbReference>
<dbReference type="InterPro" id="IPR036986">
    <property type="entry name" value="S4_RNA-bd_sf"/>
</dbReference>
<dbReference type="Gene3D" id="3.30.2350.10">
    <property type="entry name" value="Pseudouridine synthase"/>
    <property type="match status" value="1"/>
</dbReference>
<dbReference type="PANTHER" id="PTHR21600:SF87">
    <property type="entry name" value="RNA PSEUDOURIDYLATE SYNTHASE DOMAIN-CONTAINING PROTEIN 1"/>
    <property type="match status" value="1"/>
</dbReference>
<name>A0A061QNB3_9CHLO</name>
<dbReference type="Pfam" id="PF01479">
    <property type="entry name" value="S4"/>
    <property type="match status" value="1"/>
</dbReference>
<dbReference type="GO" id="GO:0009982">
    <property type="term" value="F:pseudouridine synthase activity"/>
    <property type="evidence" value="ECO:0007669"/>
    <property type="project" value="InterPro"/>
</dbReference>
<feature type="region of interest" description="Disordered" evidence="5">
    <location>
        <begin position="196"/>
        <end position="217"/>
    </location>
</feature>
<dbReference type="PROSITE" id="PS50889">
    <property type="entry name" value="S4"/>
    <property type="match status" value="1"/>
</dbReference>
<gene>
    <name evidence="7" type="primary">RLUD</name>
    <name evidence="7" type="ORF">TSPGSL018_30271</name>
</gene>
<dbReference type="Gene3D" id="3.10.290.10">
    <property type="entry name" value="RNA-binding S4 domain"/>
    <property type="match status" value="1"/>
</dbReference>
<reference evidence="7" key="1">
    <citation type="submission" date="2014-05" db="EMBL/GenBank/DDBJ databases">
        <title>The transcriptome of the halophilic microalga Tetraselmis sp. GSL018 isolated from the Great Salt Lake, Utah.</title>
        <authorList>
            <person name="Jinkerson R.E."/>
            <person name="D'Adamo S."/>
            <person name="Posewitz M.C."/>
        </authorList>
    </citation>
    <scope>NUCLEOTIDE SEQUENCE</scope>
    <source>
        <strain evidence="7">GSL018</strain>
    </source>
</reference>
<protein>
    <submittedName>
        <fullName evidence="7">23S rRNA pseudouridine1911/1915/1917 synthase</fullName>
    </submittedName>
</protein>
<evidence type="ECO:0000259" key="6">
    <source>
        <dbReference type="SMART" id="SM00363"/>
    </source>
</evidence>
<dbReference type="InterPro" id="IPR006224">
    <property type="entry name" value="PsdUridine_synth_RluA-like_CS"/>
</dbReference>
<dbReference type="EMBL" id="GBEZ01027380">
    <property type="protein sequence ID" value="JAC59924.1"/>
    <property type="molecule type" value="Transcribed_RNA"/>
</dbReference>
<dbReference type="AlphaFoldDB" id="A0A061QNB3"/>